<dbReference type="Proteomes" id="UP001419910">
    <property type="component" value="Unassembled WGS sequence"/>
</dbReference>
<feature type="compositionally biased region" description="Polar residues" evidence="1">
    <location>
        <begin position="1"/>
        <end position="11"/>
    </location>
</feature>
<evidence type="ECO:0000313" key="2">
    <source>
        <dbReference type="EMBL" id="MEN2788467.1"/>
    </source>
</evidence>
<gene>
    <name evidence="2" type="ORF">ABC974_02425</name>
</gene>
<sequence length="72" mass="7437">MTIPLLSNNSGKQRENSGGTAGGNSGEQQGTAGREAVAAPSRGSIKCGHVKERDGIDVGFCPAPPFYNLFDD</sequence>
<keyword evidence="3" id="KW-1185">Reference proteome</keyword>
<evidence type="ECO:0000313" key="3">
    <source>
        <dbReference type="Proteomes" id="UP001419910"/>
    </source>
</evidence>
<organism evidence="2 3">
    <name type="scientific">Sphingomonas oligophenolica</name>
    <dbReference type="NCBI Taxonomy" id="301154"/>
    <lineage>
        <taxon>Bacteria</taxon>
        <taxon>Pseudomonadati</taxon>
        <taxon>Pseudomonadota</taxon>
        <taxon>Alphaproteobacteria</taxon>
        <taxon>Sphingomonadales</taxon>
        <taxon>Sphingomonadaceae</taxon>
        <taxon>Sphingomonas</taxon>
    </lineage>
</organism>
<dbReference type="EMBL" id="JBDIME010000002">
    <property type="protein sequence ID" value="MEN2788467.1"/>
    <property type="molecule type" value="Genomic_DNA"/>
</dbReference>
<proteinExistence type="predicted"/>
<feature type="region of interest" description="Disordered" evidence="1">
    <location>
        <begin position="1"/>
        <end position="43"/>
    </location>
</feature>
<comment type="caution">
    <text evidence="2">The sequence shown here is derived from an EMBL/GenBank/DDBJ whole genome shotgun (WGS) entry which is preliminary data.</text>
</comment>
<protein>
    <submittedName>
        <fullName evidence="2">Uncharacterized protein</fullName>
    </submittedName>
</protein>
<accession>A0ABU9XY67</accession>
<name>A0ABU9XY67_9SPHN</name>
<evidence type="ECO:0000256" key="1">
    <source>
        <dbReference type="SAM" id="MobiDB-lite"/>
    </source>
</evidence>
<reference evidence="2 3" key="1">
    <citation type="submission" date="2024-05" db="EMBL/GenBank/DDBJ databases">
        <authorList>
            <person name="Liu Q."/>
            <person name="Xin Y.-H."/>
        </authorList>
    </citation>
    <scope>NUCLEOTIDE SEQUENCE [LARGE SCALE GENOMIC DNA]</scope>
    <source>
        <strain evidence="2 3">CGMCC 1.10181</strain>
    </source>
</reference>
<dbReference type="RefSeq" id="WP_343890469.1">
    <property type="nucleotide sequence ID" value="NZ_BAAAEH010000035.1"/>
</dbReference>